<dbReference type="AlphaFoldDB" id="A0AAN7VYL6"/>
<name>A0AAN7VYL6_9PEZI</name>
<evidence type="ECO:0000313" key="1">
    <source>
        <dbReference type="EMBL" id="KAK5691461.1"/>
    </source>
</evidence>
<evidence type="ECO:0000313" key="2">
    <source>
        <dbReference type="Proteomes" id="UP001310594"/>
    </source>
</evidence>
<gene>
    <name evidence="1" type="ORF">LTR97_011454</name>
</gene>
<comment type="caution">
    <text evidence="1">The sequence shown here is derived from an EMBL/GenBank/DDBJ whole genome shotgun (WGS) entry which is preliminary data.</text>
</comment>
<accession>A0AAN7VYL6</accession>
<organism evidence="1 2">
    <name type="scientific">Elasticomyces elasticus</name>
    <dbReference type="NCBI Taxonomy" id="574655"/>
    <lineage>
        <taxon>Eukaryota</taxon>
        <taxon>Fungi</taxon>
        <taxon>Dikarya</taxon>
        <taxon>Ascomycota</taxon>
        <taxon>Pezizomycotina</taxon>
        <taxon>Dothideomycetes</taxon>
        <taxon>Dothideomycetidae</taxon>
        <taxon>Mycosphaerellales</taxon>
        <taxon>Teratosphaeriaceae</taxon>
        <taxon>Elasticomyces</taxon>
    </lineage>
</organism>
<protein>
    <submittedName>
        <fullName evidence="1">Uncharacterized protein</fullName>
    </submittedName>
</protein>
<dbReference type="Proteomes" id="UP001310594">
    <property type="component" value="Unassembled WGS sequence"/>
</dbReference>
<dbReference type="EMBL" id="JAVRQU010000021">
    <property type="protein sequence ID" value="KAK5691461.1"/>
    <property type="molecule type" value="Genomic_DNA"/>
</dbReference>
<sequence>MPDSLATSERTSLLGDPYVDLPLDASKKQIRLLQLRPGAGDLQADLAVVDLADQPDLAEQFRPDYRKSCAQVFSEATYNLFAEADSNYSLRFEFSHTLTATSIQSLPSWAIDFTYLIQTTFDSGYAPHDAPSAILCIRNDPLPPVDLSFDIDTLRLKLTVVLFDKVETSIPGWGYDATGASVGIDWHPRILHNWKDSNEKHAAIVAMLKRLARAHDCATTPRTAYGHSLRRRSLEATKAEQFEDTVRNVQRSDGRWLPRSMTIDTYAKTLGESSMPAAEAATELALGGSTDTDIDSFKRLIWWWSAYIGLLADTSAVYSTGNKYTVRSKYWDTVGSGHDRYMEYASSSGEGNHGYMDSLFTTTGGFLGR</sequence>
<reference evidence="1" key="1">
    <citation type="submission" date="2023-08" db="EMBL/GenBank/DDBJ databases">
        <title>Black Yeasts Isolated from many extreme environments.</title>
        <authorList>
            <person name="Coleine C."/>
            <person name="Stajich J.E."/>
            <person name="Selbmann L."/>
        </authorList>
    </citation>
    <scope>NUCLEOTIDE SEQUENCE</scope>
    <source>
        <strain evidence="1">CCFEE 5810</strain>
    </source>
</reference>
<proteinExistence type="predicted"/>